<dbReference type="EMBL" id="JAATIQ010000309">
    <property type="protein sequence ID" value="KAF4362639.1"/>
    <property type="molecule type" value="Genomic_DNA"/>
</dbReference>
<evidence type="ECO:0000256" key="3">
    <source>
        <dbReference type="RuleBase" id="RU003953"/>
    </source>
</evidence>
<keyword evidence="6" id="KW-1185">Reference proteome</keyword>
<dbReference type="Gene3D" id="1.10.3090.10">
    <property type="entry name" value="cca-adding enzyme, domain 2"/>
    <property type="match status" value="1"/>
</dbReference>
<organism evidence="5 6">
    <name type="scientific">Cannabis sativa</name>
    <name type="common">Hemp</name>
    <name type="synonym">Marijuana</name>
    <dbReference type="NCBI Taxonomy" id="3483"/>
    <lineage>
        <taxon>Eukaryota</taxon>
        <taxon>Viridiplantae</taxon>
        <taxon>Streptophyta</taxon>
        <taxon>Embryophyta</taxon>
        <taxon>Tracheophyta</taxon>
        <taxon>Spermatophyta</taxon>
        <taxon>Magnoliopsida</taxon>
        <taxon>eudicotyledons</taxon>
        <taxon>Gunneridae</taxon>
        <taxon>Pentapetalae</taxon>
        <taxon>rosids</taxon>
        <taxon>fabids</taxon>
        <taxon>Rosales</taxon>
        <taxon>Cannabaceae</taxon>
        <taxon>Cannabis</taxon>
    </lineage>
</organism>
<dbReference type="InterPro" id="IPR052191">
    <property type="entry name" value="tRNA_ntf/polyA_polymerase_I"/>
</dbReference>
<proteinExistence type="inferred from homology"/>
<dbReference type="GO" id="GO:0001680">
    <property type="term" value="P:tRNA 3'-terminal CCA addition"/>
    <property type="evidence" value="ECO:0007669"/>
    <property type="project" value="UniProtKB-ARBA"/>
</dbReference>
<evidence type="ECO:0000256" key="1">
    <source>
        <dbReference type="ARBA" id="ARBA00007265"/>
    </source>
</evidence>
<comment type="caution">
    <text evidence="5">The sequence shown here is derived from an EMBL/GenBank/DDBJ whole genome shotgun (WGS) entry which is preliminary data.</text>
</comment>
<dbReference type="Pfam" id="PF01743">
    <property type="entry name" value="PolyA_pol"/>
    <property type="match status" value="1"/>
</dbReference>
<reference evidence="5 6" key="1">
    <citation type="journal article" date="2020" name="bioRxiv">
        <title>Sequence and annotation of 42 cannabis genomes reveals extensive copy number variation in cannabinoid synthesis and pathogen resistance genes.</title>
        <authorList>
            <person name="Mckernan K.J."/>
            <person name="Helbert Y."/>
            <person name="Kane L.T."/>
            <person name="Ebling H."/>
            <person name="Zhang L."/>
            <person name="Liu B."/>
            <person name="Eaton Z."/>
            <person name="Mclaughlin S."/>
            <person name="Kingan S."/>
            <person name="Baybayan P."/>
            <person name="Concepcion G."/>
            <person name="Jordan M."/>
            <person name="Riva A."/>
            <person name="Barbazuk W."/>
            <person name="Harkins T."/>
        </authorList>
    </citation>
    <scope>NUCLEOTIDE SEQUENCE [LARGE SCALE GENOMIC DNA]</scope>
    <source>
        <strain evidence="6">cv. Jamaican Lion 4</strain>
        <tissue evidence="5">Leaf</tissue>
    </source>
</reference>
<keyword evidence="3" id="KW-0694">RNA-binding</keyword>
<dbReference type="PANTHER" id="PTHR43051:SF2">
    <property type="entry name" value="POLYNUCLEOTIDE ADENYLYLTRANSFERASE FAMILY PROTEIN-RELATED"/>
    <property type="match status" value="1"/>
</dbReference>
<gene>
    <name evidence="5" type="ORF">G4B88_026201</name>
</gene>
<name>A0A7J6EY92_CANSA</name>
<dbReference type="AlphaFoldDB" id="A0A7J6EY92"/>
<dbReference type="CDD" id="cd05398">
    <property type="entry name" value="NT_ClassII-CCAase"/>
    <property type="match status" value="1"/>
</dbReference>
<dbReference type="InterPro" id="IPR043519">
    <property type="entry name" value="NT_sf"/>
</dbReference>
<evidence type="ECO:0000313" key="6">
    <source>
        <dbReference type="Proteomes" id="UP000583929"/>
    </source>
</evidence>
<evidence type="ECO:0000256" key="2">
    <source>
        <dbReference type="ARBA" id="ARBA00022679"/>
    </source>
</evidence>
<evidence type="ECO:0000313" key="5">
    <source>
        <dbReference type="EMBL" id="KAF4362639.1"/>
    </source>
</evidence>
<keyword evidence="2 3" id="KW-0808">Transferase</keyword>
<dbReference type="PANTHER" id="PTHR43051">
    <property type="entry name" value="POLYNUCLEOTIDE ADENYLYLTRANSFERASE FAMILY PROTEIN"/>
    <property type="match status" value="1"/>
</dbReference>
<protein>
    <recommendedName>
        <fullName evidence="4">Poly A polymerase head domain-containing protein</fullName>
    </recommendedName>
</protein>
<feature type="domain" description="Poly A polymerase head" evidence="4">
    <location>
        <begin position="105"/>
        <end position="231"/>
    </location>
</feature>
<dbReference type="SUPFAM" id="SSF81301">
    <property type="entry name" value="Nucleotidyltransferase"/>
    <property type="match status" value="1"/>
</dbReference>
<accession>A0A7J6EY92</accession>
<dbReference type="GO" id="GO:0003723">
    <property type="term" value="F:RNA binding"/>
    <property type="evidence" value="ECO:0007669"/>
    <property type="project" value="UniProtKB-KW"/>
</dbReference>
<evidence type="ECO:0000259" key="4">
    <source>
        <dbReference type="Pfam" id="PF01743"/>
    </source>
</evidence>
<dbReference type="Gene3D" id="3.30.460.10">
    <property type="entry name" value="Beta Polymerase, domain 2"/>
    <property type="match status" value="1"/>
</dbReference>
<dbReference type="SUPFAM" id="SSF81891">
    <property type="entry name" value="Poly A polymerase C-terminal region-like"/>
    <property type="match status" value="1"/>
</dbReference>
<sequence length="502" mass="56095">MAITGLGFTCPYQVPLRNPLFHNFIRKVCPRSVTSAIEALEGPKHITKDSFSDSCDSVHERGDSGNEKVRKWKKLSSKELGITNSMISKPARKVLNNLKQKGYEVYLVGGCVRDLVLKRTPKDFDIITTAELKEVRRAFSWCEIVGKRFPICHVHLDETIIEVSSFSTSRDRVGEDSSHESPFGCDGKDYARWKNCLQRDFTINGLMFDPYASIVYDYLGGVEDIRKSKVRTVIPASTSLQQDCGASVRLLFPVSFARILRGIRIAARLGFRISRETAHSVKNLSSSVLRLDKAAYFVRSGFRRRDTRSNMLLSLFSNMDKLLAPDKPCHSSLWVSILAFHRALSDQPRNPLVVAAFSLLIHNGGNITEALEIVRRITTPHDASFPELLEPVNLNSRALTSEVMDLAKGVKAALNEMTDEHAISHAMAGYSKAPFSDLVLIPLGLYLRVCRIFECVKGGGEQGFVSKQGSKIHYESLALGSLPEVRHNFARIVFDTVFPIKS</sequence>
<dbReference type="InterPro" id="IPR002646">
    <property type="entry name" value="PolA_pol_head_dom"/>
</dbReference>
<dbReference type="GO" id="GO:0016779">
    <property type="term" value="F:nucleotidyltransferase activity"/>
    <property type="evidence" value="ECO:0007669"/>
    <property type="project" value="InterPro"/>
</dbReference>
<comment type="similarity">
    <text evidence="1 3">Belongs to the tRNA nucleotidyltransferase/poly(A) polymerase family.</text>
</comment>
<dbReference type="Proteomes" id="UP000583929">
    <property type="component" value="Unassembled WGS sequence"/>
</dbReference>